<evidence type="ECO:0008006" key="3">
    <source>
        <dbReference type="Google" id="ProtNLM"/>
    </source>
</evidence>
<reference evidence="1 2" key="1">
    <citation type="journal article" date="2011" name="J. Bacteriol.">
        <title>Genome sequence of 'Pedosphaera parvula' Ellin514, an aerobic Verrucomicrobial isolate from pasture soil.</title>
        <authorList>
            <person name="Kant R."/>
            <person name="van Passel M.W."/>
            <person name="Sangwan P."/>
            <person name="Palva A."/>
            <person name="Lucas S."/>
            <person name="Copeland A."/>
            <person name="Lapidus A."/>
            <person name="Glavina Del Rio T."/>
            <person name="Dalin E."/>
            <person name="Tice H."/>
            <person name="Bruce D."/>
            <person name="Goodwin L."/>
            <person name="Pitluck S."/>
            <person name="Chertkov O."/>
            <person name="Larimer F.W."/>
            <person name="Land M.L."/>
            <person name="Hauser L."/>
            <person name="Brettin T.S."/>
            <person name="Detter J.C."/>
            <person name="Han S."/>
            <person name="de Vos W.M."/>
            <person name="Janssen P.H."/>
            <person name="Smidt H."/>
        </authorList>
    </citation>
    <scope>NUCLEOTIDE SEQUENCE [LARGE SCALE GENOMIC DNA]</scope>
    <source>
        <strain evidence="1 2">Ellin514</strain>
    </source>
</reference>
<organism evidence="1 2">
    <name type="scientific">Pedosphaera parvula (strain Ellin514)</name>
    <dbReference type="NCBI Taxonomy" id="320771"/>
    <lineage>
        <taxon>Bacteria</taxon>
        <taxon>Pseudomonadati</taxon>
        <taxon>Verrucomicrobiota</taxon>
        <taxon>Pedosphaerae</taxon>
        <taxon>Pedosphaerales</taxon>
        <taxon>Pedosphaeraceae</taxon>
        <taxon>Pedosphaera</taxon>
    </lineage>
</organism>
<dbReference type="Gene3D" id="3.10.450.50">
    <property type="match status" value="1"/>
</dbReference>
<dbReference type="GO" id="GO:0030638">
    <property type="term" value="P:polyketide metabolic process"/>
    <property type="evidence" value="ECO:0007669"/>
    <property type="project" value="InterPro"/>
</dbReference>
<gene>
    <name evidence="1" type="ORF">Cflav_PD2772</name>
</gene>
<sequence>MRNGRTTLYNLMAKENATVVARWFEEVWNQGKVSTINELMAKDGLAYGLGAGPIHGPKGFLPFFQQIKSAFPDVNIKCEQFVTEGDLVATRWSATMTHGGHFLGKESTGKQVKTDGMSICRIRDGQILESWNNWDLHGVMQQLG</sequence>
<dbReference type="SUPFAM" id="SSF54427">
    <property type="entry name" value="NTF2-like"/>
    <property type="match status" value="1"/>
</dbReference>
<accession>B9XJU2</accession>
<dbReference type="AlphaFoldDB" id="B9XJU2"/>
<evidence type="ECO:0000313" key="1">
    <source>
        <dbReference type="EMBL" id="EEF59968.1"/>
    </source>
</evidence>
<dbReference type="Proteomes" id="UP000003688">
    <property type="component" value="Unassembled WGS sequence"/>
</dbReference>
<keyword evidence="2" id="KW-1185">Reference proteome</keyword>
<dbReference type="InterPro" id="IPR009959">
    <property type="entry name" value="Cyclase_SnoaL-like"/>
</dbReference>
<dbReference type="InterPro" id="IPR032710">
    <property type="entry name" value="NTF2-like_dom_sf"/>
</dbReference>
<proteinExistence type="predicted"/>
<evidence type="ECO:0000313" key="2">
    <source>
        <dbReference type="Proteomes" id="UP000003688"/>
    </source>
</evidence>
<dbReference type="STRING" id="320771.Cflav_PD2772"/>
<protein>
    <recommendedName>
        <fullName evidence="3">Ester cyclase</fullName>
    </recommendedName>
</protein>
<dbReference type="PANTHER" id="PTHR38436:SF1">
    <property type="entry name" value="ESTER CYCLASE"/>
    <property type="match status" value="1"/>
</dbReference>
<dbReference type="PANTHER" id="PTHR38436">
    <property type="entry name" value="POLYKETIDE CYCLASE SNOAL-LIKE DOMAIN"/>
    <property type="match status" value="1"/>
</dbReference>
<comment type="caution">
    <text evidence="1">The sequence shown here is derived from an EMBL/GenBank/DDBJ whole genome shotgun (WGS) entry which is preliminary data.</text>
</comment>
<dbReference type="EMBL" id="ABOX02000022">
    <property type="protein sequence ID" value="EEF59968.1"/>
    <property type="molecule type" value="Genomic_DNA"/>
</dbReference>
<dbReference type="Pfam" id="PF07366">
    <property type="entry name" value="SnoaL"/>
    <property type="match status" value="1"/>
</dbReference>
<name>B9XJU2_PEDPL</name>